<feature type="non-terminal residue" evidence="1">
    <location>
        <position position="1"/>
    </location>
</feature>
<reference evidence="1 2" key="1">
    <citation type="submission" date="2015-01" db="EMBL/GenBank/DDBJ databases">
        <title>Characterization of Swiss Staphylococcus aureus strains involved in food poisoning.</title>
        <authorList>
            <person name="Crovadore J."/>
            <person name="Chablais R."/>
            <person name="Tonacini J."/>
            <person name="Schnyder B."/>
            <person name="Lefort F."/>
        </authorList>
    </citation>
    <scope>NUCLEOTIDE SEQUENCE [LARGE SCALE GENOMIC DNA]</scope>
    <source>
        <strain evidence="1 2">SA-120</strain>
    </source>
</reference>
<protein>
    <submittedName>
        <fullName evidence="1">Uncharacterized protein</fullName>
    </submittedName>
</protein>
<sequence length="175" mass="18192">AIIGPQVEIARLARPARAAADRGVTRMDTQEGLEAVREQCAHRLVGTGLPQIAEALVLPPAIAAAEIERHPANRALGIEQQVFALGGAAAIEPVAVGIVCLARIAGEIHGAVVAPGKARAPDVPYVKGQRDRAIARQLGADRTFDALGLAIALVVDAVLNREIAVPGLLLEHDVD</sequence>
<accession>A0AA40JQ17</accession>
<name>A0AA40JQ17_STAAU</name>
<dbReference type="AlphaFoldDB" id="A0AA40JQ17"/>
<dbReference type="EMBL" id="JXIG01000507">
    <property type="protein sequence ID" value="KIU01254.1"/>
    <property type="molecule type" value="Genomic_DNA"/>
</dbReference>
<evidence type="ECO:0000313" key="2">
    <source>
        <dbReference type="Proteomes" id="UP000032274"/>
    </source>
</evidence>
<gene>
    <name evidence="1" type="ORF">QU38_02375</name>
</gene>
<dbReference type="Proteomes" id="UP000032274">
    <property type="component" value="Unassembled WGS sequence"/>
</dbReference>
<proteinExistence type="predicted"/>
<evidence type="ECO:0000313" key="1">
    <source>
        <dbReference type="EMBL" id="KIU01254.1"/>
    </source>
</evidence>
<comment type="caution">
    <text evidence="1">The sequence shown here is derived from an EMBL/GenBank/DDBJ whole genome shotgun (WGS) entry which is preliminary data.</text>
</comment>
<organism evidence="1 2">
    <name type="scientific">Staphylococcus aureus</name>
    <dbReference type="NCBI Taxonomy" id="1280"/>
    <lineage>
        <taxon>Bacteria</taxon>
        <taxon>Bacillati</taxon>
        <taxon>Bacillota</taxon>
        <taxon>Bacilli</taxon>
        <taxon>Bacillales</taxon>
        <taxon>Staphylococcaceae</taxon>
        <taxon>Staphylococcus</taxon>
    </lineage>
</organism>
<feature type="non-terminal residue" evidence="1">
    <location>
        <position position="175"/>
    </location>
</feature>